<sequence length="207" mass="22510">MLWDVLKKLFSNSTPRYHRPEKAEWLIVGLGNPGADYAHTRHNVGYMVIDQLLEEHKATLQPIKGMPAYVAEASIGGTPTLLVRSTTYMNTSGEAVAALAQAYDIPADHIILIHDELDLPHGTVRLKKGGNENGHNGLKSTTALLGTRDYLRVRMGISRPPQGISVPDYVLGPITHDDALESMITTAAHAAHVVVTEGLSKAQNIIH</sequence>
<keyword evidence="3 7" id="KW-0378">Hydrolase</keyword>
<comment type="similarity">
    <text evidence="5 7 9">Belongs to the PTH family.</text>
</comment>
<dbReference type="CDD" id="cd00462">
    <property type="entry name" value="PTH"/>
    <property type="match status" value="1"/>
</dbReference>
<dbReference type="GO" id="GO:0004045">
    <property type="term" value="F:peptidyl-tRNA hydrolase activity"/>
    <property type="evidence" value="ECO:0007669"/>
    <property type="project" value="UniProtKB-EC"/>
</dbReference>
<dbReference type="HAMAP" id="MF_00083">
    <property type="entry name" value="Pept_tRNA_hydro_bact"/>
    <property type="match status" value="1"/>
</dbReference>
<proteinExistence type="inferred from homology"/>
<comment type="catalytic activity">
    <reaction evidence="7 8">
        <text>an N-acyl-L-alpha-aminoacyl-tRNA + H2O = an N-acyl-L-amino acid + a tRNA + H(+)</text>
        <dbReference type="Rhea" id="RHEA:54448"/>
        <dbReference type="Rhea" id="RHEA-COMP:10123"/>
        <dbReference type="Rhea" id="RHEA-COMP:13883"/>
        <dbReference type="ChEBI" id="CHEBI:15377"/>
        <dbReference type="ChEBI" id="CHEBI:15378"/>
        <dbReference type="ChEBI" id="CHEBI:59874"/>
        <dbReference type="ChEBI" id="CHEBI:78442"/>
        <dbReference type="ChEBI" id="CHEBI:138191"/>
        <dbReference type="EC" id="3.1.1.29"/>
    </reaction>
</comment>
<protein>
    <recommendedName>
        <fullName evidence="6 7">Peptidyl-tRNA hydrolase</fullName>
        <shortName evidence="7">Pth</shortName>
        <ecNumber evidence="1 7">3.1.1.29</ecNumber>
    </recommendedName>
</protein>
<evidence type="ECO:0000256" key="2">
    <source>
        <dbReference type="ARBA" id="ARBA00022555"/>
    </source>
</evidence>
<dbReference type="PROSITE" id="PS01195">
    <property type="entry name" value="PEPT_TRNA_HYDROL_1"/>
    <property type="match status" value="1"/>
</dbReference>
<dbReference type="Proteomes" id="UP001183619">
    <property type="component" value="Unassembled WGS sequence"/>
</dbReference>
<evidence type="ECO:0000256" key="1">
    <source>
        <dbReference type="ARBA" id="ARBA00013260"/>
    </source>
</evidence>
<organism evidence="10 11">
    <name type="scientific">Corynebacterium felinum</name>
    <dbReference type="NCBI Taxonomy" id="131318"/>
    <lineage>
        <taxon>Bacteria</taxon>
        <taxon>Bacillati</taxon>
        <taxon>Actinomycetota</taxon>
        <taxon>Actinomycetes</taxon>
        <taxon>Mycobacteriales</taxon>
        <taxon>Corynebacteriaceae</taxon>
        <taxon>Corynebacterium</taxon>
    </lineage>
</organism>
<keyword evidence="11" id="KW-1185">Reference proteome</keyword>
<dbReference type="EC" id="3.1.1.29" evidence="1 7"/>
<comment type="caution">
    <text evidence="10">The sequence shown here is derived from an EMBL/GenBank/DDBJ whole genome shotgun (WGS) entry which is preliminary data.</text>
</comment>
<comment type="subcellular location">
    <subcellularLocation>
        <location evidence="7">Cytoplasm</location>
    </subcellularLocation>
</comment>
<dbReference type="SUPFAM" id="SSF53178">
    <property type="entry name" value="Peptidyl-tRNA hydrolase-like"/>
    <property type="match status" value="1"/>
</dbReference>
<accession>A0ABU2B933</accession>
<comment type="function">
    <text evidence="7">Catalyzes the release of premature peptidyl moieties from peptidyl-tRNA molecules trapped in stalled 50S ribosomal subunits, and thus maintains levels of free tRNAs and 50S ribosomes.</text>
</comment>
<keyword evidence="4 7" id="KW-0694">RNA-binding</keyword>
<dbReference type="RefSeq" id="WP_277104709.1">
    <property type="nucleotide sequence ID" value="NZ_BAAAJS010000068.1"/>
</dbReference>
<dbReference type="Gene3D" id="3.40.50.1470">
    <property type="entry name" value="Peptidyl-tRNA hydrolase"/>
    <property type="match status" value="1"/>
</dbReference>
<dbReference type="InterPro" id="IPR036416">
    <property type="entry name" value="Pept_tRNA_hydro_sf"/>
</dbReference>
<evidence type="ECO:0000256" key="9">
    <source>
        <dbReference type="RuleBase" id="RU004320"/>
    </source>
</evidence>
<feature type="site" description="Stabilizes the basic form of H active site to accept a proton" evidence="7">
    <location>
        <position position="115"/>
    </location>
</feature>
<evidence type="ECO:0000256" key="6">
    <source>
        <dbReference type="ARBA" id="ARBA00050038"/>
    </source>
</evidence>
<gene>
    <name evidence="7" type="primary">pth</name>
    <name evidence="10" type="ORF">J2S37_001664</name>
</gene>
<keyword evidence="7" id="KW-0963">Cytoplasm</keyword>
<feature type="binding site" evidence="7">
    <location>
        <position position="88"/>
    </location>
    <ligand>
        <name>tRNA</name>
        <dbReference type="ChEBI" id="CHEBI:17843"/>
    </ligand>
</feature>
<evidence type="ECO:0000313" key="10">
    <source>
        <dbReference type="EMBL" id="MDR7355126.1"/>
    </source>
</evidence>
<comment type="subunit">
    <text evidence="7">Monomer.</text>
</comment>
<evidence type="ECO:0000256" key="5">
    <source>
        <dbReference type="ARBA" id="ARBA00038063"/>
    </source>
</evidence>
<feature type="active site" description="Proton acceptor" evidence="7">
    <location>
        <position position="42"/>
    </location>
</feature>
<dbReference type="InterPro" id="IPR001328">
    <property type="entry name" value="Pept_tRNA_hydro"/>
</dbReference>
<evidence type="ECO:0000256" key="7">
    <source>
        <dbReference type="HAMAP-Rule" id="MF_00083"/>
    </source>
</evidence>
<feature type="binding site" evidence="7">
    <location>
        <position position="37"/>
    </location>
    <ligand>
        <name>tRNA</name>
        <dbReference type="ChEBI" id="CHEBI:17843"/>
    </ligand>
</feature>
<dbReference type="PANTHER" id="PTHR17224">
    <property type="entry name" value="PEPTIDYL-TRNA HYDROLASE"/>
    <property type="match status" value="1"/>
</dbReference>
<comment type="function">
    <text evidence="7">Hydrolyzes ribosome-free peptidyl-tRNAs (with 1 or more amino acids incorporated), which drop off the ribosome during protein synthesis, or as a result of ribosome stalling.</text>
</comment>
<dbReference type="PANTHER" id="PTHR17224:SF1">
    <property type="entry name" value="PEPTIDYL-TRNA HYDROLASE"/>
    <property type="match status" value="1"/>
</dbReference>
<dbReference type="NCBIfam" id="TIGR00447">
    <property type="entry name" value="pth"/>
    <property type="match status" value="1"/>
</dbReference>
<evidence type="ECO:0000256" key="3">
    <source>
        <dbReference type="ARBA" id="ARBA00022801"/>
    </source>
</evidence>
<evidence type="ECO:0000313" key="11">
    <source>
        <dbReference type="Proteomes" id="UP001183619"/>
    </source>
</evidence>
<feature type="site" description="Discriminates between blocked and unblocked aminoacyl-tRNA" evidence="7">
    <location>
        <position position="32"/>
    </location>
</feature>
<keyword evidence="2 7" id="KW-0820">tRNA-binding</keyword>
<name>A0ABU2B933_9CORY</name>
<dbReference type="Pfam" id="PF01195">
    <property type="entry name" value="Pept_tRNA_hydro"/>
    <property type="match status" value="1"/>
</dbReference>
<reference evidence="10 11" key="1">
    <citation type="submission" date="2023-07" db="EMBL/GenBank/DDBJ databases">
        <title>Sequencing the genomes of 1000 actinobacteria strains.</title>
        <authorList>
            <person name="Klenk H.-P."/>
        </authorList>
    </citation>
    <scope>NUCLEOTIDE SEQUENCE [LARGE SCALE GENOMIC DNA]</scope>
    <source>
        <strain evidence="10 11">DSM 44508</strain>
    </source>
</reference>
<dbReference type="InterPro" id="IPR018171">
    <property type="entry name" value="Pept_tRNA_hydro_CS"/>
</dbReference>
<evidence type="ECO:0000256" key="8">
    <source>
        <dbReference type="RuleBase" id="RU000673"/>
    </source>
</evidence>
<dbReference type="EMBL" id="JAVDYF010000001">
    <property type="protein sequence ID" value="MDR7355126.1"/>
    <property type="molecule type" value="Genomic_DNA"/>
</dbReference>
<feature type="binding site" evidence="7">
    <location>
        <position position="90"/>
    </location>
    <ligand>
        <name>tRNA</name>
        <dbReference type="ChEBI" id="CHEBI:17843"/>
    </ligand>
</feature>
<feature type="binding site" evidence="7">
    <location>
        <position position="136"/>
    </location>
    <ligand>
        <name>tRNA</name>
        <dbReference type="ChEBI" id="CHEBI:17843"/>
    </ligand>
</feature>
<evidence type="ECO:0000256" key="4">
    <source>
        <dbReference type="ARBA" id="ARBA00022884"/>
    </source>
</evidence>